<protein>
    <recommendedName>
        <fullName evidence="8">ABC-type quaternary amine transporter</fullName>
        <ecNumber evidence="8">7.6.2.9</ecNumber>
    </recommendedName>
</protein>
<dbReference type="OrthoDB" id="3180400at2"/>
<dbReference type="RefSeq" id="WP_154797740.1">
    <property type="nucleotide sequence ID" value="NZ_CP052757.1"/>
</dbReference>
<dbReference type="GO" id="GO:0005524">
    <property type="term" value="F:ATP binding"/>
    <property type="evidence" value="ECO:0007669"/>
    <property type="project" value="UniProtKB-KW"/>
</dbReference>
<organism evidence="11 12">
    <name type="scientific">Cellulosimicrobium protaetiae</name>
    <dbReference type="NCBI Taxonomy" id="2587808"/>
    <lineage>
        <taxon>Bacteria</taxon>
        <taxon>Bacillati</taxon>
        <taxon>Actinomycetota</taxon>
        <taxon>Actinomycetes</taxon>
        <taxon>Micrococcales</taxon>
        <taxon>Promicromonosporaceae</taxon>
        <taxon>Cellulosimicrobium</taxon>
    </lineage>
</organism>
<dbReference type="PROSITE" id="PS00211">
    <property type="entry name" value="ABC_TRANSPORTER_1"/>
    <property type="match status" value="1"/>
</dbReference>
<feature type="compositionally biased region" description="Low complexity" evidence="9">
    <location>
        <begin position="1"/>
        <end position="13"/>
    </location>
</feature>
<feature type="region of interest" description="Disordered" evidence="9">
    <location>
        <begin position="1"/>
        <end position="26"/>
    </location>
</feature>
<dbReference type="SUPFAM" id="SSF52540">
    <property type="entry name" value="P-loop containing nucleoside triphosphate hydrolases"/>
    <property type="match status" value="1"/>
</dbReference>
<sequence>MVQIDPAPARAGAPEPPRPGPGTGEAAGLAVRDVVVRYGGRGAGGARTDPGTTAVAGVTLDVAPGEILALLGPSGCGKSSLLRAVAGLEPVASGAVAWDGRDLAGVPVHRRGFGLMFQEGQLFPHRDVAGNVAYGLAGLPRAERDARVTELLDVVGLAGYERRAVATLSGGERQRVALARSLAPRPRLLLLDEPLSALDRGLRERLALDLREALRATGTTAVFVTHDHDEAFTVADRVAVMDAGRLLQVAPPEDLWRAPASRRVAEFLGYQAFVPTEPSAAGRAMDRRGPDDDAPGASGGLLAIGPRGLRMVGSPGSDAESGSSSGLGTWAATVVGSVFRRGAVEVTVDVDLPGTDEGAPARLVALASGAGGADAPGPGPGERVRVVVDPAGCAVVAT</sequence>
<dbReference type="GO" id="GO:0015418">
    <property type="term" value="F:ABC-type quaternary ammonium compound transporting activity"/>
    <property type="evidence" value="ECO:0007669"/>
    <property type="project" value="UniProtKB-EC"/>
</dbReference>
<dbReference type="Proteomes" id="UP000451354">
    <property type="component" value="Chromosome"/>
</dbReference>
<dbReference type="AlphaFoldDB" id="A0A6M5UG43"/>
<feature type="domain" description="ABC transporter" evidence="10">
    <location>
        <begin position="29"/>
        <end position="268"/>
    </location>
</feature>
<evidence type="ECO:0000256" key="4">
    <source>
        <dbReference type="ARBA" id="ARBA00022741"/>
    </source>
</evidence>
<evidence type="ECO:0000256" key="2">
    <source>
        <dbReference type="ARBA" id="ARBA00022475"/>
    </source>
</evidence>
<dbReference type="PANTHER" id="PTHR42781:SF5">
    <property type="entry name" value="PUTRESCINE TRANSPORT ATP-BINDING PROTEIN POTG"/>
    <property type="match status" value="1"/>
</dbReference>
<evidence type="ECO:0000313" key="12">
    <source>
        <dbReference type="Proteomes" id="UP000451354"/>
    </source>
</evidence>
<evidence type="ECO:0000313" key="11">
    <source>
        <dbReference type="EMBL" id="QJW35589.1"/>
    </source>
</evidence>
<dbReference type="InterPro" id="IPR003439">
    <property type="entry name" value="ABC_transporter-like_ATP-bd"/>
</dbReference>
<keyword evidence="3" id="KW-0997">Cell inner membrane</keyword>
<dbReference type="EC" id="7.6.2.9" evidence="8"/>
<dbReference type="FunFam" id="3.40.50.300:FF:000425">
    <property type="entry name" value="Probable ABC transporter, ATP-binding subunit"/>
    <property type="match status" value="1"/>
</dbReference>
<evidence type="ECO:0000256" key="7">
    <source>
        <dbReference type="ARBA" id="ARBA00023136"/>
    </source>
</evidence>
<keyword evidence="4" id="KW-0547">Nucleotide-binding</keyword>
<evidence type="ECO:0000256" key="6">
    <source>
        <dbReference type="ARBA" id="ARBA00022967"/>
    </source>
</evidence>
<evidence type="ECO:0000259" key="10">
    <source>
        <dbReference type="PROSITE" id="PS50893"/>
    </source>
</evidence>
<reference evidence="11 12" key="1">
    <citation type="journal article" date="2022" name="Int. J. Syst. Evol. Microbiol.">
        <title>Cellulosimicrobium protaetiae sp. nov., isolated from the gut of the larva of Protaetia brevitarsis seulensis.</title>
        <authorList>
            <person name="Le Han H."/>
            <person name="Nguyen T.T.H."/>
            <person name="Li Z."/>
            <person name="Shin N.R."/>
            <person name="Kim S.G."/>
        </authorList>
    </citation>
    <scope>NUCLEOTIDE SEQUENCE [LARGE SCALE GENOMIC DNA]</scope>
    <source>
        <strain evidence="11 12">BI34</strain>
    </source>
</reference>
<dbReference type="KEGG" id="cprt:FIC82_004580"/>
<evidence type="ECO:0000256" key="1">
    <source>
        <dbReference type="ARBA" id="ARBA00022448"/>
    </source>
</evidence>
<dbReference type="InterPro" id="IPR050093">
    <property type="entry name" value="ABC_SmlMolc_Importer"/>
</dbReference>
<keyword evidence="2" id="KW-1003">Cell membrane</keyword>
<accession>A0A6M5UG43</accession>
<dbReference type="SMART" id="SM00382">
    <property type="entry name" value="AAA"/>
    <property type="match status" value="1"/>
</dbReference>
<dbReference type="GO" id="GO:0016887">
    <property type="term" value="F:ATP hydrolysis activity"/>
    <property type="evidence" value="ECO:0007669"/>
    <property type="project" value="InterPro"/>
</dbReference>
<keyword evidence="5 11" id="KW-0067">ATP-binding</keyword>
<evidence type="ECO:0000256" key="8">
    <source>
        <dbReference type="ARBA" id="ARBA00066388"/>
    </source>
</evidence>
<evidence type="ECO:0000256" key="3">
    <source>
        <dbReference type="ARBA" id="ARBA00022519"/>
    </source>
</evidence>
<dbReference type="InterPro" id="IPR017871">
    <property type="entry name" value="ABC_transporter-like_CS"/>
</dbReference>
<evidence type="ECO:0000256" key="5">
    <source>
        <dbReference type="ARBA" id="ARBA00022840"/>
    </source>
</evidence>
<keyword evidence="1" id="KW-0813">Transport</keyword>
<dbReference type="InterPro" id="IPR027417">
    <property type="entry name" value="P-loop_NTPase"/>
</dbReference>
<dbReference type="InterPro" id="IPR003593">
    <property type="entry name" value="AAA+_ATPase"/>
</dbReference>
<dbReference type="PANTHER" id="PTHR42781">
    <property type="entry name" value="SPERMIDINE/PUTRESCINE IMPORT ATP-BINDING PROTEIN POTA"/>
    <property type="match status" value="1"/>
</dbReference>
<proteinExistence type="predicted"/>
<dbReference type="EMBL" id="CP052757">
    <property type="protein sequence ID" value="QJW35589.1"/>
    <property type="molecule type" value="Genomic_DNA"/>
</dbReference>
<dbReference type="Pfam" id="PF00005">
    <property type="entry name" value="ABC_tran"/>
    <property type="match status" value="1"/>
</dbReference>
<keyword evidence="7" id="KW-0472">Membrane</keyword>
<evidence type="ECO:0000256" key="9">
    <source>
        <dbReference type="SAM" id="MobiDB-lite"/>
    </source>
</evidence>
<name>A0A6M5UG43_9MICO</name>
<dbReference type="PROSITE" id="PS50893">
    <property type="entry name" value="ABC_TRANSPORTER_2"/>
    <property type="match status" value="1"/>
</dbReference>
<gene>
    <name evidence="11" type="ORF">FIC82_004580</name>
</gene>
<feature type="region of interest" description="Disordered" evidence="9">
    <location>
        <begin position="279"/>
        <end position="300"/>
    </location>
</feature>
<dbReference type="Gene3D" id="3.40.50.300">
    <property type="entry name" value="P-loop containing nucleotide triphosphate hydrolases"/>
    <property type="match status" value="1"/>
</dbReference>
<keyword evidence="6" id="KW-1278">Translocase</keyword>
<keyword evidence="12" id="KW-1185">Reference proteome</keyword>